<keyword evidence="5" id="KW-1185">Reference proteome</keyword>
<dbReference type="AlphaFoldDB" id="A0A2T4K0F4"/>
<sequence>MSDSHAVEDADLRPRPEIEIRDAGPNDEAAWRELWGQYLAFYKVKIAPEVTDQTWKRCLDPASPLTARLAVAGERVLGFAMYHHHLSTWALGPDCYLEDLFLCREARGLGLGQALMDDLIAICKERGFDRLYWHTDVNNHRARKLYDKLAAADGHVRYRISF</sequence>
<protein>
    <submittedName>
        <fullName evidence="4">GNAT family N-acetyltransferase</fullName>
    </submittedName>
</protein>
<accession>A0A2T4K0F4</accession>
<dbReference type="PROSITE" id="PS51186">
    <property type="entry name" value="GNAT"/>
    <property type="match status" value="1"/>
</dbReference>
<gene>
    <name evidence="4" type="ORF">C5F48_01920</name>
</gene>
<dbReference type="Gene3D" id="3.40.630.30">
    <property type="match status" value="1"/>
</dbReference>
<evidence type="ECO:0000256" key="1">
    <source>
        <dbReference type="ARBA" id="ARBA00022679"/>
    </source>
</evidence>
<comment type="caution">
    <text evidence="4">The sequence shown here is derived from an EMBL/GenBank/DDBJ whole genome shotgun (WGS) entry which is preliminary data.</text>
</comment>
<dbReference type="InterPro" id="IPR016181">
    <property type="entry name" value="Acyl_CoA_acyltransferase"/>
</dbReference>
<feature type="domain" description="N-acetyltransferase" evidence="3">
    <location>
        <begin position="18"/>
        <end position="162"/>
    </location>
</feature>
<keyword evidence="1 4" id="KW-0808">Transferase</keyword>
<dbReference type="PANTHER" id="PTHR10545:SF42">
    <property type="entry name" value="ACETYLTRANSFERASE"/>
    <property type="match status" value="1"/>
</dbReference>
<evidence type="ECO:0000256" key="2">
    <source>
        <dbReference type="ARBA" id="ARBA00023315"/>
    </source>
</evidence>
<dbReference type="InterPro" id="IPR000182">
    <property type="entry name" value="GNAT_dom"/>
</dbReference>
<dbReference type="InterPro" id="IPR051016">
    <property type="entry name" value="Diverse_Substrate_AcTransf"/>
</dbReference>
<dbReference type="Proteomes" id="UP000241010">
    <property type="component" value="Unassembled WGS sequence"/>
</dbReference>
<dbReference type="PANTHER" id="PTHR10545">
    <property type="entry name" value="DIAMINE N-ACETYLTRANSFERASE"/>
    <property type="match status" value="1"/>
</dbReference>
<evidence type="ECO:0000313" key="4">
    <source>
        <dbReference type="EMBL" id="PTE23493.1"/>
    </source>
</evidence>
<dbReference type="RefSeq" id="WP_107662217.1">
    <property type="nucleotide sequence ID" value="NZ_PZKG01000004.1"/>
</dbReference>
<evidence type="ECO:0000313" key="5">
    <source>
        <dbReference type="Proteomes" id="UP000241010"/>
    </source>
</evidence>
<dbReference type="EMBL" id="PZKG01000004">
    <property type="protein sequence ID" value="PTE23493.1"/>
    <property type="molecule type" value="Genomic_DNA"/>
</dbReference>
<dbReference type="GO" id="GO:0008080">
    <property type="term" value="F:N-acetyltransferase activity"/>
    <property type="evidence" value="ECO:0007669"/>
    <property type="project" value="TreeGrafter"/>
</dbReference>
<keyword evidence="2" id="KW-0012">Acyltransferase</keyword>
<name>A0A2T4K0F4_9RHOB</name>
<proteinExistence type="predicted"/>
<dbReference type="Pfam" id="PF00583">
    <property type="entry name" value="Acetyltransf_1"/>
    <property type="match status" value="1"/>
</dbReference>
<dbReference type="SUPFAM" id="SSF55729">
    <property type="entry name" value="Acyl-CoA N-acyltransferases (Nat)"/>
    <property type="match status" value="1"/>
</dbReference>
<evidence type="ECO:0000259" key="3">
    <source>
        <dbReference type="PROSITE" id="PS51186"/>
    </source>
</evidence>
<organism evidence="4 5">
    <name type="scientific">Cereibacter changlensis JA139</name>
    <dbReference type="NCBI Taxonomy" id="1188249"/>
    <lineage>
        <taxon>Bacteria</taxon>
        <taxon>Pseudomonadati</taxon>
        <taxon>Pseudomonadota</taxon>
        <taxon>Alphaproteobacteria</taxon>
        <taxon>Rhodobacterales</taxon>
        <taxon>Paracoccaceae</taxon>
        <taxon>Cereibacter</taxon>
    </lineage>
</organism>
<dbReference type="OrthoDB" id="9805924at2"/>
<dbReference type="CDD" id="cd04301">
    <property type="entry name" value="NAT_SF"/>
    <property type="match status" value="1"/>
</dbReference>
<reference evidence="4 5" key="1">
    <citation type="submission" date="2018-03" db="EMBL/GenBank/DDBJ databases">
        <title>Cereibacter changlensis.</title>
        <authorList>
            <person name="Meyer T.E."/>
            <person name="Miller S."/>
            <person name="Lodha T."/>
            <person name="Gandham S."/>
            <person name="Chintalapati S."/>
            <person name="Chintalapati V.R."/>
        </authorList>
    </citation>
    <scope>NUCLEOTIDE SEQUENCE [LARGE SCALE GENOMIC DNA]</scope>
    <source>
        <strain evidence="4 5">JA139</strain>
    </source>
</reference>